<accession>A0A645ENZ9</accession>
<proteinExistence type="predicted"/>
<comment type="caution">
    <text evidence="1">The sequence shown here is derived from an EMBL/GenBank/DDBJ whole genome shotgun (WGS) entry which is preliminary data.</text>
</comment>
<gene>
    <name evidence="1" type="ORF">SDC9_150090</name>
</gene>
<evidence type="ECO:0000313" key="1">
    <source>
        <dbReference type="EMBL" id="MPN02869.1"/>
    </source>
</evidence>
<reference evidence="1" key="1">
    <citation type="submission" date="2019-08" db="EMBL/GenBank/DDBJ databases">
        <authorList>
            <person name="Kucharzyk K."/>
            <person name="Murdoch R.W."/>
            <person name="Higgins S."/>
            <person name="Loffler F."/>
        </authorList>
    </citation>
    <scope>NUCLEOTIDE SEQUENCE</scope>
</reference>
<protein>
    <submittedName>
        <fullName evidence="1">Uncharacterized protein</fullName>
    </submittedName>
</protein>
<organism evidence="1">
    <name type="scientific">bioreactor metagenome</name>
    <dbReference type="NCBI Taxonomy" id="1076179"/>
    <lineage>
        <taxon>unclassified sequences</taxon>
        <taxon>metagenomes</taxon>
        <taxon>ecological metagenomes</taxon>
    </lineage>
</organism>
<sequence>MVYRRTLCVMPDKQLIFRNTSIQNGGIHFRKQGNVPYFLNYHIYRSFLNIIAKRNIGVYFNLIIPTIIISNRL</sequence>
<dbReference type="EMBL" id="VSSQ01048824">
    <property type="protein sequence ID" value="MPN02869.1"/>
    <property type="molecule type" value="Genomic_DNA"/>
</dbReference>
<name>A0A645ENZ9_9ZZZZ</name>
<dbReference type="AlphaFoldDB" id="A0A645ENZ9"/>